<keyword evidence="2" id="KW-0732">Signal</keyword>
<protein>
    <submittedName>
        <fullName evidence="3">Uncharacterized protein</fullName>
    </submittedName>
</protein>
<proteinExistence type="predicted"/>
<organism evidence="3 4">
    <name type="scientific">Lymnaea stagnalis</name>
    <name type="common">Great pond snail</name>
    <name type="synonym">Helix stagnalis</name>
    <dbReference type="NCBI Taxonomy" id="6523"/>
    <lineage>
        <taxon>Eukaryota</taxon>
        <taxon>Metazoa</taxon>
        <taxon>Spiralia</taxon>
        <taxon>Lophotrochozoa</taxon>
        <taxon>Mollusca</taxon>
        <taxon>Gastropoda</taxon>
        <taxon>Heterobranchia</taxon>
        <taxon>Euthyneura</taxon>
        <taxon>Panpulmonata</taxon>
        <taxon>Hygrophila</taxon>
        <taxon>Lymnaeoidea</taxon>
        <taxon>Lymnaeidae</taxon>
        <taxon>Lymnaea</taxon>
    </lineage>
</organism>
<dbReference type="EMBL" id="CAXITT010000475">
    <property type="protein sequence ID" value="CAL1542202.1"/>
    <property type="molecule type" value="Genomic_DNA"/>
</dbReference>
<feature type="transmembrane region" description="Helical" evidence="1">
    <location>
        <begin position="110"/>
        <end position="130"/>
    </location>
</feature>
<accession>A0AAV2I7L2</accession>
<keyword evidence="1" id="KW-0472">Membrane</keyword>
<dbReference type="Proteomes" id="UP001497497">
    <property type="component" value="Unassembled WGS sequence"/>
</dbReference>
<dbReference type="AlphaFoldDB" id="A0AAV2I7L2"/>
<comment type="caution">
    <text evidence="3">The sequence shown here is derived from an EMBL/GenBank/DDBJ whole genome shotgun (WGS) entry which is preliminary data.</text>
</comment>
<dbReference type="Gene3D" id="1.20.140.150">
    <property type="match status" value="1"/>
</dbReference>
<feature type="signal peptide" evidence="2">
    <location>
        <begin position="1"/>
        <end position="16"/>
    </location>
</feature>
<keyword evidence="1" id="KW-0812">Transmembrane</keyword>
<gene>
    <name evidence="3" type="ORF">GSLYS_00015803001</name>
</gene>
<keyword evidence="4" id="KW-1185">Reference proteome</keyword>
<evidence type="ECO:0000313" key="3">
    <source>
        <dbReference type="EMBL" id="CAL1542202.1"/>
    </source>
</evidence>
<evidence type="ECO:0000256" key="1">
    <source>
        <dbReference type="SAM" id="Phobius"/>
    </source>
</evidence>
<feature type="transmembrane region" description="Helical" evidence="1">
    <location>
        <begin position="77"/>
        <end position="98"/>
    </location>
</feature>
<keyword evidence="1" id="KW-1133">Transmembrane helix</keyword>
<evidence type="ECO:0000313" key="4">
    <source>
        <dbReference type="Proteomes" id="UP001497497"/>
    </source>
</evidence>
<feature type="chain" id="PRO_5043494860" evidence="2">
    <location>
        <begin position="17"/>
        <end position="204"/>
    </location>
</feature>
<reference evidence="3 4" key="1">
    <citation type="submission" date="2024-04" db="EMBL/GenBank/DDBJ databases">
        <authorList>
            <consortium name="Genoscope - CEA"/>
            <person name="William W."/>
        </authorList>
    </citation>
    <scope>NUCLEOTIDE SEQUENCE [LARGE SCALE GENOMIC DNA]</scope>
</reference>
<evidence type="ECO:0000256" key="2">
    <source>
        <dbReference type="SAM" id="SignalP"/>
    </source>
</evidence>
<name>A0AAV2I7L2_LYMST</name>
<feature type="transmembrane region" description="Helical" evidence="1">
    <location>
        <begin position="150"/>
        <end position="173"/>
    </location>
</feature>
<sequence length="204" mass="22732">MANVCFVLGLVTSVLSLACVVVAMASSQWLRIRTPFFKNDVGVMRHCDIDSSFCGEMEKLNALVDAHYAAWFRSIQAMYLLHCIGMLVSTVMYILYAVQFLESKGSFRVLTAFNFLALSAGIYAVAMFGMNHLSYFGLTDLSITEEMAELGYGFNMAITGCCLSFLVMVFSAMEASRAVDLLQNMQNRLTVWTTPYTLFVDQEA</sequence>